<evidence type="ECO:0000313" key="2">
    <source>
        <dbReference type="EMBL" id="HJH48814.1"/>
    </source>
</evidence>
<dbReference type="Gene3D" id="1.25.40.10">
    <property type="entry name" value="Tetratricopeptide repeat domain"/>
    <property type="match status" value="1"/>
</dbReference>
<dbReference type="Pfam" id="PF17128">
    <property type="entry name" value="DUF5107"/>
    <property type="match status" value="1"/>
</dbReference>
<dbReference type="RefSeq" id="WP_277271483.1">
    <property type="nucleotide sequence ID" value="NZ_DYXE01000009.1"/>
</dbReference>
<evidence type="ECO:0000259" key="1">
    <source>
        <dbReference type="Pfam" id="PF17128"/>
    </source>
</evidence>
<dbReference type="InterPro" id="IPR011990">
    <property type="entry name" value="TPR-like_helical_dom_sf"/>
</dbReference>
<evidence type="ECO:0000313" key="3">
    <source>
        <dbReference type="Proteomes" id="UP000813420"/>
    </source>
</evidence>
<dbReference type="Proteomes" id="UP000813420">
    <property type="component" value="Unassembled WGS sequence"/>
</dbReference>
<organism evidence="2 3">
    <name type="scientific">Merdimonas faecis</name>
    <dbReference type="NCBI Taxonomy" id="1653435"/>
    <lineage>
        <taxon>Bacteria</taxon>
        <taxon>Bacillati</taxon>
        <taxon>Bacillota</taxon>
        <taxon>Clostridia</taxon>
        <taxon>Lachnospirales</taxon>
        <taxon>Lachnospiraceae</taxon>
        <taxon>Merdimonas</taxon>
    </lineage>
</organism>
<sequence>MKPKLTFGTMKLMAGTLGEESPVPDLVGGLILQNKLEFYLDEDDELYEGYGRCQTSYPYRQYTCYSRELKETEVKTAVLENDYLKAVFLPEYGGRLWSLTDKEQGRELLYTNDVLRFCNLAVRNAWFSGGVEWNLGVIGHTPLTADQLYTAVLEEEDGTKILRMYEYERIRGVTYQMDFWLGEKDRFLNARMRVVNFGEEVVPMYWWSNMAVPEEDGGRVIVPAKKAFTNKDWGVYKVDIPFVNGVDITRYQQIPESVDYFFDIPEESPKYIAHVDGGGYGLLHLSTNRLRSRKLFSWGNRPGGDHWQEFLTDQAGKYLEIQAGLAKTQYGCIPMAPHTAWEWMERYGSIQLTGEEQEMEFEELRGAVTRKVEDLEEFSQMEELLKETKAMAKEPASVVWEGSSFGALRARERSMKGLRPLSEHLAFSVQEKDQIWKDYLETGILKEPDPKEAPPAFVNSAEIFQMLKKTAAETDGWYAHYQLGVLYMQEKAYGDAKEQLQASLAAGEQPWALHALAALHVLENQEDTAAALMERGLCLRMDDLAYVKEGFQILLTCQAYEAVKRIYEQLEEKLQQNGRLKLGYAFSLYQLGEADRAAGLLEENGGLVVEDIREGEDGLNALWEKTHRELSGEDQEVPYHFDFKAV</sequence>
<protein>
    <submittedName>
        <fullName evidence="2">DUF5107 domain-containing protein</fullName>
    </submittedName>
</protein>
<reference evidence="2" key="1">
    <citation type="journal article" date="2021" name="PeerJ">
        <title>Extensive microbial diversity within the chicken gut microbiome revealed by metagenomics and culture.</title>
        <authorList>
            <person name="Gilroy R."/>
            <person name="Ravi A."/>
            <person name="Getino M."/>
            <person name="Pursley I."/>
            <person name="Horton D.L."/>
            <person name="Alikhan N.F."/>
            <person name="Baker D."/>
            <person name="Gharbi K."/>
            <person name="Hall N."/>
            <person name="Watson M."/>
            <person name="Adriaenssens E.M."/>
            <person name="Foster-Nyarko E."/>
            <person name="Jarju S."/>
            <person name="Secka A."/>
            <person name="Antonio M."/>
            <person name="Oren A."/>
            <person name="Chaudhuri R.R."/>
            <person name="La Ragione R."/>
            <person name="Hildebrand F."/>
            <person name="Pallen M.J."/>
        </authorList>
    </citation>
    <scope>NUCLEOTIDE SEQUENCE</scope>
    <source>
        <strain evidence="2">USAMLcec4-12693</strain>
    </source>
</reference>
<dbReference type="EMBL" id="DYXE01000009">
    <property type="protein sequence ID" value="HJH48814.1"/>
    <property type="molecule type" value="Genomic_DNA"/>
</dbReference>
<comment type="caution">
    <text evidence="2">The sequence shown here is derived from an EMBL/GenBank/DDBJ whole genome shotgun (WGS) entry which is preliminary data.</text>
</comment>
<dbReference type="InterPro" id="IPR033396">
    <property type="entry name" value="DUF5107"/>
</dbReference>
<proteinExistence type="predicted"/>
<feature type="domain" description="DUF5107" evidence="1">
    <location>
        <begin position="55"/>
        <end position="329"/>
    </location>
</feature>
<dbReference type="AlphaFoldDB" id="A0A9D3AI08"/>
<dbReference type="SUPFAM" id="SSF48452">
    <property type="entry name" value="TPR-like"/>
    <property type="match status" value="1"/>
</dbReference>
<accession>A0A9D3AI08</accession>
<gene>
    <name evidence="2" type="ORF">K8V39_00945</name>
</gene>
<name>A0A9D3AI08_9FIRM</name>
<reference evidence="2" key="2">
    <citation type="submission" date="2021-09" db="EMBL/GenBank/DDBJ databases">
        <authorList>
            <person name="Gilroy R."/>
        </authorList>
    </citation>
    <scope>NUCLEOTIDE SEQUENCE</scope>
    <source>
        <strain evidence="2">USAMLcec4-12693</strain>
    </source>
</reference>